<proteinExistence type="predicted"/>
<dbReference type="Proteomes" id="UP000295122">
    <property type="component" value="Unassembled WGS sequence"/>
</dbReference>
<dbReference type="RefSeq" id="WP_166652548.1">
    <property type="nucleotide sequence ID" value="NZ_SNZR01000015.1"/>
</dbReference>
<dbReference type="PROSITE" id="PS50294">
    <property type="entry name" value="WD_REPEATS_REGION"/>
    <property type="match status" value="2"/>
</dbReference>
<dbReference type="Pfam" id="PF00400">
    <property type="entry name" value="WD40"/>
    <property type="match status" value="5"/>
</dbReference>
<keyword evidence="1 3" id="KW-0853">WD repeat</keyword>
<dbReference type="PANTHER" id="PTHR19848:SF8">
    <property type="entry name" value="F-BOX AND WD REPEAT DOMAIN CONTAINING 7"/>
    <property type="match status" value="1"/>
</dbReference>
<feature type="domain" description="TIR" evidence="4">
    <location>
        <begin position="11"/>
        <end position="138"/>
    </location>
</feature>
<feature type="repeat" description="WD" evidence="3">
    <location>
        <begin position="629"/>
        <end position="670"/>
    </location>
</feature>
<dbReference type="SUPFAM" id="SSF52200">
    <property type="entry name" value="Toll/Interleukin receptor TIR domain"/>
    <property type="match status" value="1"/>
</dbReference>
<keyword evidence="6" id="KW-1185">Reference proteome</keyword>
<evidence type="ECO:0000256" key="1">
    <source>
        <dbReference type="ARBA" id="ARBA00022574"/>
    </source>
</evidence>
<feature type="repeat" description="WD" evidence="3">
    <location>
        <begin position="594"/>
        <end position="628"/>
    </location>
</feature>
<evidence type="ECO:0000259" key="4">
    <source>
        <dbReference type="PROSITE" id="PS50104"/>
    </source>
</evidence>
<dbReference type="PROSITE" id="PS50082">
    <property type="entry name" value="WD_REPEATS_2"/>
    <property type="match status" value="4"/>
</dbReference>
<comment type="caution">
    <text evidence="5">The sequence shown here is derived from an EMBL/GenBank/DDBJ whole genome shotgun (WGS) entry which is preliminary data.</text>
</comment>
<evidence type="ECO:0000313" key="6">
    <source>
        <dbReference type="Proteomes" id="UP000295122"/>
    </source>
</evidence>
<dbReference type="Gene3D" id="2.130.10.10">
    <property type="entry name" value="YVTN repeat-like/Quinoprotein amine dehydrogenase"/>
    <property type="match status" value="5"/>
</dbReference>
<dbReference type="Gene3D" id="3.40.50.10140">
    <property type="entry name" value="Toll/interleukin-1 receptor homology (TIR) domain"/>
    <property type="match status" value="1"/>
</dbReference>
<dbReference type="PROSITE" id="PS50104">
    <property type="entry name" value="TIR"/>
    <property type="match status" value="1"/>
</dbReference>
<protein>
    <submittedName>
        <fullName evidence="5">WD40 repeat protein</fullName>
    </submittedName>
</protein>
<gene>
    <name evidence="5" type="ORF">EV668_3876</name>
</gene>
<organism evidence="5 6">
    <name type="scientific">Enterovirga rhinocerotis</name>
    <dbReference type="NCBI Taxonomy" id="1339210"/>
    <lineage>
        <taxon>Bacteria</taxon>
        <taxon>Pseudomonadati</taxon>
        <taxon>Pseudomonadota</taxon>
        <taxon>Alphaproteobacteria</taxon>
        <taxon>Hyphomicrobiales</taxon>
        <taxon>Methylobacteriaceae</taxon>
        <taxon>Enterovirga</taxon>
    </lineage>
</organism>
<dbReference type="InterPro" id="IPR015943">
    <property type="entry name" value="WD40/YVTN_repeat-like_dom_sf"/>
</dbReference>
<reference evidence="5 6" key="1">
    <citation type="submission" date="2019-03" db="EMBL/GenBank/DDBJ databases">
        <title>Genomic Encyclopedia of Type Strains, Phase IV (KMG-IV): sequencing the most valuable type-strain genomes for metagenomic binning, comparative biology and taxonomic classification.</title>
        <authorList>
            <person name="Goeker M."/>
        </authorList>
    </citation>
    <scope>NUCLEOTIDE SEQUENCE [LARGE SCALE GENOMIC DNA]</scope>
    <source>
        <strain evidence="5 6">DSM 25903</strain>
    </source>
</reference>
<evidence type="ECO:0000256" key="2">
    <source>
        <dbReference type="ARBA" id="ARBA00022737"/>
    </source>
</evidence>
<dbReference type="InterPro" id="IPR020472">
    <property type="entry name" value="WD40_PAC1"/>
</dbReference>
<dbReference type="AlphaFoldDB" id="A0A4R7BRJ7"/>
<keyword evidence="2" id="KW-0677">Repeat</keyword>
<dbReference type="InterPro" id="IPR001680">
    <property type="entry name" value="WD40_rpt"/>
</dbReference>
<dbReference type="PROSITE" id="PS00678">
    <property type="entry name" value="WD_REPEATS_1"/>
    <property type="match status" value="2"/>
</dbReference>
<evidence type="ECO:0000313" key="5">
    <source>
        <dbReference type="EMBL" id="TDR88011.1"/>
    </source>
</evidence>
<dbReference type="InterPro" id="IPR000157">
    <property type="entry name" value="TIR_dom"/>
</dbReference>
<dbReference type="SUPFAM" id="SSF50998">
    <property type="entry name" value="Quinoprotein alcohol dehydrogenase-like"/>
    <property type="match status" value="2"/>
</dbReference>
<dbReference type="SMART" id="SM00320">
    <property type="entry name" value="WD40"/>
    <property type="match status" value="7"/>
</dbReference>
<evidence type="ECO:0000256" key="3">
    <source>
        <dbReference type="PROSITE-ProRule" id="PRU00221"/>
    </source>
</evidence>
<accession>A0A4R7BRJ7</accession>
<dbReference type="EMBL" id="SNZR01000015">
    <property type="protein sequence ID" value="TDR88011.1"/>
    <property type="molecule type" value="Genomic_DNA"/>
</dbReference>
<dbReference type="GO" id="GO:0007165">
    <property type="term" value="P:signal transduction"/>
    <property type="evidence" value="ECO:0007669"/>
    <property type="project" value="InterPro"/>
</dbReference>
<dbReference type="PANTHER" id="PTHR19848">
    <property type="entry name" value="WD40 REPEAT PROTEIN"/>
    <property type="match status" value="1"/>
</dbReference>
<dbReference type="InterPro" id="IPR035897">
    <property type="entry name" value="Toll_tir_struct_dom_sf"/>
</dbReference>
<feature type="repeat" description="WD" evidence="3">
    <location>
        <begin position="501"/>
        <end position="543"/>
    </location>
</feature>
<dbReference type="Pfam" id="PF13676">
    <property type="entry name" value="TIR_2"/>
    <property type="match status" value="1"/>
</dbReference>
<dbReference type="SMART" id="SM00255">
    <property type="entry name" value="TIR"/>
    <property type="match status" value="1"/>
</dbReference>
<dbReference type="PRINTS" id="PR00320">
    <property type="entry name" value="GPROTEINBRPT"/>
</dbReference>
<feature type="repeat" description="WD" evidence="3">
    <location>
        <begin position="946"/>
        <end position="987"/>
    </location>
</feature>
<name>A0A4R7BRJ7_9HYPH</name>
<sequence>MQPEPSDRPADAPKVFVSYSRKDLTFVDRLDAELRAYGIEPLIDRQEIEAFEDWWQRIQDLIAKADTVIFVLSPDAVASEVCRKEVDFAGSLNKRFAPIVAKAVDPALVPEALRRLNFIHLDREAAFEQGVLALVDALSTDLDWVRRHSEFGEMARRWTAAGRPGPHGMLLRSPILEEAERWIAGRPANAPVPTEETQALILASRRSATRGRNQMTALLACGLVAALLLSGFALWQRQVARANETEAIAARKAETEQRGLAETRERQAVEAGNRTLTAQSRFLADAASRNLDDGDPGTAVLLSLEALPDEAGGRSRPVVPEALKSLDRASSILGEVGLAARHVGTSLAFSSDGRWAVSSGGGEQILVDVAAGSVSRSPLAEGMLLAFAPEGGKLLRCSGGGIDLVDLSSGWTQSVVGAEGVPEGEQRICLFSRDGHRITSASERDLASWDLRSGQPLARFTLPEGASLGTPSEDGRLIPVVLRNGTVGIHDIESGREVAVLEAPGARIEHVALSSDGRRAVTAGPGDGTVRIWEVGSARVVREIRSPALPLLSPDGRRLVLRGRQNRAGIGGGFDVWDAGTGERLASSDPSLRLTSLEFDRDGGRLVGGGADGTIRLFDTATAKEIGRLSGHQSRVISAALSPDGRRALSTSFDSRLVLWTLSPSRPAREMSFDRSPVVAMAPLDQGTRMLGASEDGVLRLRDLRAETMAVIPLARGAALAALALDPAGARALAVRRDGHASLVDLRSSRIIEEFEAAFARDGVEKGAVGAVFSPDGARLVVSSRGAVSIRQSDDGRVVRRIPVDFTSPGGAAFTADGRRVLAWSSTGVAAVIDVESGSVLQTLRNVPLGIDGRPMPAGQRAAGLMPWEVIEVSADGRFLATAGMLQPRIWDLDRGQLVSVLIEHEIVASAGLMRFSPDGRTLFTVERHRNVAAWDVASGMRTMTFSGHAGTITSLRVGADGRRLLTASEDGTARIWDVASGIDVVALRGQGGRLRDARFWPDGQIATASSEGTVRLWSLAATVQAQVDGAKERMTRCLTPAQRRRVYLDPEPPAWCVTGPGLEQETDRSRWQPRPPYHMPIWQRWYGEKQAGRPIGLPRLD</sequence>
<dbReference type="InterPro" id="IPR011047">
    <property type="entry name" value="Quinoprotein_ADH-like_sf"/>
</dbReference>
<dbReference type="InterPro" id="IPR019775">
    <property type="entry name" value="WD40_repeat_CS"/>
</dbReference>